<dbReference type="Proteomes" id="UP000007305">
    <property type="component" value="Chromosome 4"/>
</dbReference>
<dbReference type="PANTHER" id="PTHR43620">
    <property type="entry name" value="GLYCEROPHOSPHORYL DIESTER PHOSPHODIESTERASE"/>
    <property type="match status" value="1"/>
</dbReference>
<dbReference type="PANTHER" id="PTHR43620:SF33">
    <property type="entry name" value="GLYCEROPHOSPHODIESTER PHOSPHODIESTERASE"/>
    <property type="match status" value="1"/>
</dbReference>
<feature type="domain" description="GP-PDE" evidence="10">
    <location>
        <begin position="54"/>
        <end position="358"/>
    </location>
</feature>
<evidence type="ECO:0000256" key="3">
    <source>
        <dbReference type="ARBA" id="ARBA00022798"/>
    </source>
</evidence>
<keyword evidence="4" id="KW-0378">Hydrolase</keyword>
<dbReference type="Gramene" id="Zm00001eb199730_T001">
    <property type="protein sequence ID" value="Zm00001eb199730_P001"/>
    <property type="gene ID" value="Zm00001eb199730"/>
</dbReference>
<dbReference type="InParanoid" id="A0A804P0E5"/>
<feature type="chain" id="PRO_5032544299" description="glycerophosphodiester phosphodiesterase" evidence="9">
    <location>
        <begin position="38"/>
        <end position="790"/>
    </location>
</feature>
<dbReference type="FunFam" id="3.20.20.190:FF:000013">
    <property type="entry name" value="Glycerophosphodiester phosphodiesterase GDPDL3"/>
    <property type="match status" value="1"/>
</dbReference>
<dbReference type="Pfam" id="PF03009">
    <property type="entry name" value="GDPD"/>
    <property type="match status" value="2"/>
</dbReference>
<gene>
    <name evidence="11" type="primary">LOC103654488</name>
</gene>
<dbReference type="FunFam" id="3.20.20.190:FF:000011">
    <property type="entry name" value="Glycerophosphodiester phosphodiesterase GDPDL3"/>
    <property type="match status" value="1"/>
</dbReference>
<dbReference type="OrthoDB" id="1058301at2759"/>
<evidence type="ECO:0000256" key="4">
    <source>
        <dbReference type="ARBA" id="ARBA00022801"/>
    </source>
</evidence>
<dbReference type="Gene3D" id="3.20.20.190">
    <property type="entry name" value="Phosphatidylinositol (PI) phosphodiesterase"/>
    <property type="match status" value="2"/>
</dbReference>
<evidence type="ECO:0000256" key="9">
    <source>
        <dbReference type="SAM" id="SignalP"/>
    </source>
</evidence>
<dbReference type="RefSeq" id="XP_008679540.1">
    <property type="nucleotide sequence ID" value="XM_008681318.3"/>
</dbReference>
<dbReference type="FunCoup" id="A0A804P0E5">
    <property type="interactions" value="665"/>
</dbReference>
<dbReference type="EC" id="3.1.4.46" evidence="1"/>
<dbReference type="EnsemblPlants" id="Zm00001eb199730_T001">
    <property type="protein sequence ID" value="Zm00001eb199730_P001"/>
    <property type="gene ID" value="Zm00001eb199730"/>
</dbReference>
<reference evidence="12" key="1">
    <citation type="journal article" date="2009" name="Science">
        <title>The B73 maize genome: complexity, diversity, and dynamics.</title>
        <authorList>
            <person name="Schnable P.S."/>
            <person name="Ware D."/>
            <person name="Fulton R.S."/>
            <person name="Stein J.C."/>
            <person name="Wei F."/>
            <person name="Pasternak S."/>
            <person name="Liang C."/>
            <person name="Zhang J."/>
            <person name="Fulton L."/>
            <person name="Graves T.A."/>
            <person name="Minx P."/>
            <person name="Reily A.D."/>
            <person name="Courtney L."/>
            <person name="Kruchowski S.S."/>
            <person name="Tomlinson C."/>
            <person name="Strong C."/>
            <person name="Delehaunty K."/>
            <person name="Fronick C."/>
            <person name="Courtney B."/>
            <person name="Rock S.M."/>
            <person name="Belter E."/>
            <person name="Du F."/>
            <person name="Kim K."/>
            <person name="Abbott R.M."/>
            <person name="Cotton M."/>
            <person name="Levy A."/>
            <person name="Marchetto P."/>
            <person name="Ochoa K."/>
            <person name="Jackson S.M."/>
            <person name="Gillam B."/>
            <person name="Chen W."/>
            <person name="Yan L."/>
            <person name="Higginbotham J."/>
            <person name="Cardenas M."/>
            <person name="Waligorski J."/>
            <person name="Applebaum E."/>
            <person name="Phelps L."/>
            <person name="Falcone J."/>
            <person name="Kanchi K."/>
            <person name="Thane T."/>
            <person name="Scimone A."/>
            <person name="Thane N."/>
            <person name="Henke J."/>
            <person name="Wang T."/>
            <person name="Ruppert J."/>
            <person name="Shah N."/>
            <person name="Rotter K."/>
            <person name="Hodges J."/>
            <person name="Ingenthron E."/>
            <person name="Cordes M."/>
            <person name="Kohlberg S."/>
            <person name="Sgro J."/>
            <person name="Delgado B."/>
            <person name="Mead K."/>
            <person name="Chinwalla A."/>
            <person name="Leonard S."/>
            <person name="Crouse K."/>
            <person name="Collura K."/>
            <person name="Kudrna D."/>
            <person name="Currie J."/>
            <person name="He R."/>
            <person name="Angelova A."/>
            <person name="Rajasekar S."/>
            <person name="Mueller T."/>
            <person name="Lomeli R."/>
            <person name="Scara G."/>
            <person name="Ko A."/>
            <person name="Delaney K."/>
            <person name="Wissotski M."/>
            <person name="Lopez G."/>
            <person name="Campos D."/>
            <person name="Braidotti M."/>
            <person name="Ashley E."/>
            <person name="Golser W."/>
            <person name="Kim H."/>
            <person name="Lee S."/>
            <person name="Lin J."/>
            <person name="Dujmic Z."/>
            <person name="Kim W."/>
            <person name="Talag J."/>
            <person name="Zuccolo A."/>
            <person name="Fan C."/>
            <person name="Sebastian A."/>
            <person name="Kramer M."/>
            <person name="Spiegel L."/>
            <person name="Nascimento L."/>
            <person name="Zutavern T."/>
            <person name="Miller B."/>
            <person name="Ambroise C."/>
            <person name="Muller S."/>
            <person name="Spooner W."/>
            <person name="Narechania A."/>
            <person name="Ren L."/>
            <person name="Wei S."/>
            <person name="Kumari S."/>
            <person name="Faga B."/>
            <person name="Levy M.J."/>
            <person name="McMahan L."/>
            <person name="Van Buren P."/>
            <person name="Vaughn M.W."/>
            <person name="Ying K."/>
            <person name="Yeh C.-T."/>
            <person name="Emrich S.J."/>
            <person name="Jia Y."/>
            <person name="Kalyanaraman A."/>
            <person name="Hsia A.-P."/>
            <person name="Barbazuk W.B."/>
            <person name="Baucom R.S."/>
            <person name="Brutnell T.P."/>
            <person name="Carpita N.C."/>
            <person name="Chaparro C."/>
            <person name="Chia J.-M."/>
            <person name="Deragon J.-M."/>
            <person name="Estill J.C."/>
            <person name="Fu Y."/>
            <person name="Jeddeloh J.A."/>
            <person name="Han Y."/>
            <person name="Lee H."/>
            <person name="Li P."/>
            <person name="Lisch D.R."/>
            <person name="Liu S."/>
            <person name="Liu Z."/>
            <person name="Nagel D.H."/>
            <person name="McCann M.C."/>
            <person name="SanMiguel P."/>
            <person name="Myers A.M."/>
            <person name="Nettleton D."/>
            <person name="Nguyen J."/>
            <person name="Penning B.W."/>
            <person name="Ponnala L."/>
            <person name="Schneider K.L."/>
            <person name="Schwartz D.C."/>
            <person name="Sharma A."/>
            <person name="Soderlund C."/>
            <person name="Springer N.M."/>
            <person name="Sun Q."/>
            <person name="Wang H."/>
            <person name="Waterman M."/>
            <person name="Westerman R."/>
            <person name="Wolfgruber T.K."/>
            <person name="Yang L."/>
            <person name="Yu Y."/>
            <person name="Zhang L."/>
            <person name="Zhou S."/>
            <person name="Zhu Q."/>
            <person name="Bennetzen J.L."/>
            <person name="Dawe R.K."/>
            <person name="Jiang J."/>
            <person name="Jiang N."/>
            <person name="Presting G.G."/>
            <person name="Wessler S.R."/>
            <person name="Aluru S."/>
            <person name="Martienssen R.A."/>
            <person name="Clifton S.W."/>
            <person name="McCombie W.R."/>
            <person name="Wing R.A."/>
            <person name="Wilson R.K."/>
        </authorList>
    </citation>
    <scope>NUCLEOTIDE SEQUENCE [LARGE SCALE GENOMIC DNA]</scope>
    <source>
        <strain evidence="12">cv. B73</strain>
    </source>
</reference>
<feature type="compositionally biased region" description="Pro residues" evidence="7">
    <location>
        <begin position="728"/>
        <end position="738"/>
    </location>
</feature>
<dbReference type="CDD" id="cd08604">
    <property type="entry name" value="GDPD_SHV3_repeat_2"/>
    <property type="match status" value="1"/>
</dbReference>
<dbReference type="GO" id="GO:0008889">
    <property type="term" value="F:glycerophosphodiester phosphodiesterase activity"/>
    <property type="evidence" value="ECO:0000318"/>
    <property type="project" value="GO_Central"/>
</dbReference>
<evidence type="ECO:0000256" key="1">
    <source>
        <dbReference type="ARBA" id="ARBA00012247"/>
    </source>
</evidence>
<feature type="transmembrane region" description="Helical" evidence="8">
    <location>
        <begin position="762"/>
        <end position="781"/>
    </location>
</feature>
<keyword evidence="8" id="KW-1133">Transmembrane helix</keyword>
<name>A0A804P0E5_MAIZE</name>
<protein>
    <recommendedName>
        <fullName evidence="1">glycerophosphodiester phosphodiesterase</fullName>
        <ecNumber evidence="1">3.1.4.46</ecNumber>
    </recommendedName>
</protein>
<dbReference type="InterPro" id="IPR017946">
    <property type="entry name" value="PLC-like_Pdiesterase_TIM-brl"/>
</dbReference>
<evidence type="ECO:0000256" key="2">
    <source>
        <dbReference type="ARBA" id="ARBA00022729"/>
    </source>
</evidence>
<sequence>MATSRRHVGGERAGAGAGGVSSFAALLLGCAVVSAAAQGPRLPSDYKTLSGAAPLVVAEGGFSGLFPDSSEGAYAFAVAASAPGTAMWCDVQLTKDGVGVCLRDINMKNCTTVDQAFPARRRTHVIDGVRKTGWFAPDFTIAELQSVYLTQAIWSRTDRLDAGMYPIVNVTGLPSLVKPSPVWLNVQHPTFYKQRGLDMSSYILSTHQDLVPTVAYISSPELGFLQTISAVAGRTRTTTKLVFSFLDKALLDHSVNRTYGSLLANLTLVRSVASGIMVPKSYIWPVTGDNYLLPSTSVVTDAHKAGLEVYASDFANDRVIPYNYSYDPVAEYLSFVGDGGFSVDGVLSDYPITASEAIGCFAKLNSSKTDHGKPLVISHNGASGDYPDCTDLAYHSAIDDGADVIDCPVQVTSDGVLVCMSSVNLLDTTNVQTTPLATPLCLVPEIQSTPGIFTFNLTWASISSGALKPKISSPVSEYYLVRNPRYASQGKFLKLSDFLAMVMGNDLSGAMIIIENAAYIATSLGIDVVDSVTAALNAAGFDKQTSKQVLIQSTDSAVLVKLKQQGTRCRLVYTLPLGIGDASNSSLQDMKNFAEAVVVDRGSVFAVSYAFIEGQNRLVPDLQAAGLAVFAQVFRNEFVARPIDFFGDATVEINYYVQALGLAGLIADFPRTARRYMENTCTVLGNGMPGYMRPVEPGAIMKLLRSFQAQPPYVAPMPALNASSVEEPPLPPAAPRTVPPGGGLSGPADAAGTPAAGARHTAAVGTGLLLVVVSAALLVWADTRETVANL</sequence>
<keyword evidence="2 9" id="KW-0732">Signal</keyword>
<keyword evidence="12" id="KW-1185">Reference proteome</keyword>
<keyword evidence="5" id="KW-0325">Glycoprotein</keyword>
<keyword evidence="8" id="KW-0812">Transmembrane</keyword>
<dbReference type="GeneID" id="103654488"/>
<evidence type="ECO:0000256" key="5">
    <source>
        <dbReference type="ARBA" id="ARBA00023180"/>
    </source>
</evidence>
<evidence type="ECO:0007829" key="13">
    <source>
        <dbReference type="PeptideAtlas" id="A0A804P0E5"/>
    </source>
</evidence>
<reference evidence="11" key="2">
    <citation type="submission" date="2019-07" db="EMBL/GenBank/DDBJ databases">
        <authorList>
            <person name="Seetharam A."/>
            <person name="Woodhouse M."/>
            <person name="Cannon E."/>
        </authorList>
    </citation>
    <scope>NUCLEOTIDE SEQUENCE [LARGE SCALE GENOMIC DNA]</scope>
    <source>
        <strain evidence="11">cv. B73</strain>
    </source>
</reference>
<evidence type="ECO:0000256" key="6">
    <source>
        <dbReference type="ARBA" id="ARBA00047512"/>
    </source>
</evidence>
<evidence type="ECO:0000259" key="10">
    <source>
        <dbReference type="PROSITE" id="PS51704"/>
    </source>
</evidence>
<evidence type="ECO:0000256" key="8">
    <source>
        <dbReference type="SAM" id="Phobius"/>
    </source>
</evidence>
<dbReference type="InterPro" id="IPR030395">
    <property type="entry name" value="GP_PDE_dom"/>
</dbReference>
<dbReference type="PROSITE" id="PS51704">
    <property type="entry name" value="GP_PDE"/>
    <property type="match status" value="2"/>
</dbReference>
<dbReference type="SUPFAM" id="SSF51695">
    <property type="entry name" value="PLC-like phosphodiesterases"/>
    <property type="match status" value="2"/>
</dbReference>
<reference evidence="11" key="3">
    <citation type="submission" date="2021-05" db="UniProtKB">
        <authorList>
            <consortium name="EnsemblPlants"/>
        </authorList>
    </citation>
    <scope>IDENTIFICATION</scope>
    <source>
        <strain evidence="11">cv. B73</strain>
    </source>
</reference>
<dbReference type="AlphaFoldDB" id="A0A804P0E5"/>
<dbReference type="GO" id="GO:0006071">
    <property type="term" value="P:glycerol metabolic process"/>
    <property type="evidence" value="ECO:0007669"/>
    <property type="project" value="UniProtKB-KW"/>
</dbReference>
<feature type="domain" description="GP-PDE" evidence="10">
    <location>
        <begin position="374"/>
        <end position="677"/>
    </location>
</feature>
<evidence type="ECO:0000313" key="11">
    <source>
        <dbReference type="EnsemblPlants" id="Zm00001eb199730_P001"/>
    </source>
</evidence>
<dbReference type="KEGG" id="zma:103654488"/>
<evidence type="ECO:0000313" key="12">
    <source>
        <dbReference type="Proteomes" id="UP000007305"/>
    </source>
</evidence>
<evidence type="ECO:0000256" key="7">
    <source>
        <dbReference type="SAM" id="MobiDB-lite"/>
    </source>
</evidence>
<dbReference type="CDD" id="cd08603">
    <property type="entry name" value="GDPD_SHV3_repeat_1"/>
    <property type="match status" value="1"/>
</dbReference>
<feature type="signal peptide" evidence="9">
    <location>
        <begin position="1"/>
        <end position="37"/>
    </location>
</feature>
<keyword evidence="13" id="KW-1267">Proteomics identification</keyword>
<dbReference type="GO" id="GO:0006629">
    <property type="term" value="P:lipid metabolic process"/>
    <property type="evidence" value="ECO:0007669"/>
    <property type="project" value="InterPro"/>
</dbReference>
<keyword evidence="3" id="KW-0319">Glycerol metabolism</keyword>
<comment type="catalytic activity">
    <reaction evidence="6">
        <text>a sn-glycero-3-phosphodiester + H2O = an alcohol + sn-glycerol 3-phosphate + H(+)</text>
        <dbReference type="Rhea" id="RHEA:12969"/>
        <dbReference type="ChEBI" id="CHEBI:15377"/>
        <dbReference type="ChEBI" id="CHEBI:15378"/>
        <dbReference type="ChEBI" id="CHEBI:30879"/>
        <dbReference type="ChEBI" id="CHEBI:57597"/>
        <dbReference type="ChEBI" id="CHEBI:83408"/>
        <dbReference type="EC" id="3.1.4.46"/>
    </reaction>
</comment>
<proteinExistence type="evidence at protein level"/>
<dbReference type="PROSITE" id="PS51257">
    <property type="entry name" value="PROKAR_LIPOPROTEIN"/>
    <property type="match status" value="1"/>
</dbReference>
<accession>A0A804P0E5</accession>
<organism evidence="11 12">
    <name type="scientific">Zea mays</name>
    <name type="common">Maize</name>
    <dbReference type="NCBI Taxonomy" id="4577"/>
    <lineage>
        <taxon>Eukaryota</taxon>
        <taxon>Viridiplantae</taxon>
        <taxon>Streptophyta</taxon>
        <taxon>Embryophyta</taxon>
        <taxon>Tracheophyta</taxon>
        <taxon>Spermatophyta</taxon>
        <taxon>Magnoliopsida</taxon>
        <taxon>Liliopsida</taxon>
        <taxon>Poales</taxon>
        <taxon>Poaceae</taxon>
        <taxon>PACMAD clade</taxon>
        <taxon>Panicoideae</taxon>
        <taxon>Andropogonodae</taxon>
        <taxon>Andropogoneae</taxon>
        <taxon>Tripsacinae</taxon>
        <taxon>Zea</taxon>
    </lineage>
</organism>
<feature type="region of interest" description="Disordered" evidence="7">
    <location>
        <begin position="724"/>
        <end position="754"/>
    </location>
</feature>
<keyword evidence="8" id="KW-0472">Membrane</keyword>